<keyword evidence="4" id="KW-0732">Signal</keyword>
<feature type="region of interest" description="Disordered" evidence="3">
    <location>
        <begin position="260"/>
        <end position="315"/>
    </location>
</feature>
<organism evidence="5 6">
    <name type="scientific">Myriangium duriaei CBS 260.36</name>
    <dbReference type="NCBI Taxonomy" id="1168546"/>
    <lineage>
        <taxon>Eukaryota</taxon>
        <taxon>Fungi</taxon>
        <taxon>Dikarya</taxon>
        <taxon>Ascomycota</taxon>
        <taxon>Pezizomycotina</taxon>
        <taxon>Dothideomycetes</taxon>
        <taxon>Dothideomycetidae</taxon>
        <taxon>Myriangiales</taxon>
        <taxon>Myriangiaceae</taxon>
        <taxon>Myriangium</taxon>
    </lineage>
</organism>
<reference evidence="5" key="1">
    <citation type="journal article" date="2020" name="Stud. Mycol.">
        <title>101 Dothideomycetes genomes: a test case for predicting lifestyles and emergence of pathogens.</title>
        <authorList>
            <person name="Haridas S."/>
            <person name="Albert R."/>
            <person name="Binder M."/>
            <person name="Bloem J."/>
            <person name="Labutti K."/>
            <person name="Salamov A."/>
            <person name="Andreopoulos B."/>
            <person name="Baker S."/>
            <person name="Barry K."/>
            <person name="Bills G."/>
            <person name="Bluhm B."/>
            <person name="Cannon C."/>
            <person name="Castanera R."/>
            <person name="Culley D."/>
            <person name="Daum C."/>
            <person name="Ezra D."/>
            <person name="Gonzalez J."/>
            <person name="Henrissat B."/>
            <person name="Kuo A."/>
            <person name="Liang C."/>
            <person name="Lipzen A."/>
            <person name="Lutzoni F."/>
            <person name="Magnuson J."/>
            <person name="Mondo S."/>
            <person name="Nolan M."/>
            <person name="Ohm R."/>
            <person name="Pangilinan J."/>
            <person name="Park H.-J."/>
            <person name="Ramirez L."/>
            <person name="Alfaro M."/>
            <person name="Sun H."/>
            <person name="Tritt A."/>
            <person name="Yoshinaga Y."/>
            <person name="Zwiers L.-H."/>
            <person name="Turgeon B."/>
            <person name="Goodwin S."/>
            <person name="Spatafora J."/>
            <person name="Crous P."/>
            <person name="Grigoriev I."/>
        </authorList>
    </citation>
    <scope>NUCLEOTIDE SEQUENCE</scope>
    <source>
        <strain evidence="5">CBS 260.36</strain>
    </source>
</reference>
<dbReference type="EMBL" id="ML996091">
    <property type="protein sequence ID" value="KAF2149680.1"/>
    <property type="molecule type" value="Genomic_DNA"/>
</dbReference>
<evidence type="ECO:0000256" key="1">
    <source>
        <dbReference type="ARBA" id="ARBA00022801"/>
    </source>
</evidence>
<keyword evidence="2" id="KW-1015">Disulfide bond</keyword>
<dbReference type="Pfam" id="PF01083">
    <property type="entry name" value="Cutinase"/>
    <property type="match status" value="1"/>
</dbReference>
<gene>
    <name evidence="5" type="ORF">K461DRAFT_324128</name>
</gene>
<keyword evidence="1" id="KW-0378">Hydrolase</keyword>
<dbReference type="InterPro" id="IPR000675">
    <property type="entry name" value="Cutinase/axe"/>
</dbReference>
<proteinExistence type="predicted"/>
<accession>A0A9P4IXS3</accession>
<dbReference type="AlphaFoldDB" id="A0A9P4IXS3"/>
<feature type="compositionally biased region" description="Low complexity" evidence="3">
    <location>
        <begin position="285"/>
        <end position="315"/>
    </location>
</feature>
<feature type="compositionally biased region" description="Low complexity" evidence="3">
    <location>
        <begin position="265"/>
        <end position="277"/>
    </location>
</feature>
<dbReference type="GO" id="GO:0052689">
    <property type="term" value="F:carboxylic ester hydrolase activity"/>
    <property type="evidence" value="ECO:0007669"/>
    <property type="project" value="UniProtKB-ARBA"/>
</dbReference>
<dbReference type="InterPro" id="IPR029058">
    <property type="entry name" value="AB_hydrolase_fold"/>
</dbReference>
<feature type="signal peptide" evidence="4">
    <location>
        <begin position="1"/>
        <end position="17"/>
    </location>
</feature>
<dbReference type="PANTHER" id="PTHR33630">
    <property type="entry name" value="CUTINASE RV1984C-RELATED-RELATED"/>
    <property type="match status" value="1"/>
</dbReference>
<dbReference type="PANTHER" id="PTHR33630:SF9">
    <property type="entry name" value="CUTINASE 4"/>
    <property type="match status" value="1"/>
</dbReference>
<evidence type="ECO:0000256" key="4">
    <source>
        <dbReference type="SAM" id="SignalP"/>
    </source>
</evidence>
<evidence type="ECO:0000313" key="6">
    <source>
        <dbReference type="Proteomes" id="UP000799439"/>
    </source>
</evidence>
<dbReference type="SMART" id="SM01110">
    <property type="entry name" value="Cutinase"/>
    <property type="match status" value="1"/>
</dbReference>
<evidence type="ECO:0000313" key="5">
    <source>
        <dbReference type="EMBL" id="KAF2149680.1"/>
    </source>
</evidence>
<keyword evidence="6" id="KW-1185">Reference proteome</keyword>
<comment type="caution">
    <text evidence="5">The sequence shown here is derived from an EMBL/GenBank/DDBJ whole genome shotgun (WGS) entry which is preliminary data.</text>
</comment>
<feature type="chain" id="PRO_5040296073" evidence="4">
    <location>
        <begin position="18"/>
        <end position="340"/>
    </location>
</feature>
<dbReference type="OrthoDB" id="3225429at2759"/>
<protein>
    <submittedName>
        <fullName evidence="5">Carbohydrate esterase family 5 protein</fullName>
    </submittedName>
</protein>
<dbReference type="Proteomes" id="UP000799439">
    <property type="component" value="Unassembled WGS sequence"/>
</dbReference>
<evidence type="ECO:0000256" key="2">
    <source>
        <dbReference type="ARBA" id="ARBA00023157"/>
    </source>
</evidence>
<dbReference type="SUPFAM" id="SSF53474">
    <property type="entry name" value="alpha/beta-Hydrolases"/>
    <property type="match status" value="1"/>
</dbReference>
<sequence>MRTQLAALVAAVHAVQAIDSSALITRQASSNCSSLELVLVRGTDEPGGNFGYGISVGDKVFNATSALVNGVTGYGVKYPANLDCDSVPIGISDLVNRVTTVSAACKGQKFALIGYSQGADVVYRASAALPTSLYDSIIAIVGFGDPNHRGEGNTDPLGGMVLGPLPSPLSSRLKENCAFEDPVCSNNGTLLTQHTSYYHANETYINNTAAYIQKQLEQNGNAGPDLSQATPPGNETDANVSVLLYLGKLLGETSTGTLQSMCPVSSSSTAASTTGASVPANSTATMTGSSSPSRTGSTASGSTDPTATSQSSTGSASAVVPHSQMVVSAAILFGALHLLA</sequence>
<evidence type="ECO:0000256" key="3">
    <source>
        <dbReference type="SAM" id="MobiDB-lite"/>
    </source>
</evidence>
<dbReference type="Gene3D" id="3.40.50.1820">
    <property type="entry name" value="alpha/beta hydrolase"/>
    <property type="match status" value="1"/>
</dbReference>
<name>A0A9P4IXS3_9PEZI</name>